<sequence>MKKLLRGMQRTDIYQSIVMLMMLDRFPVKDIPSDIAHDQGASGTSSIPHAILPLLDTCRLLPTINILYFHNEDN</sequence>
<comment type="caution">
    <text evidence="1">The sequence shown here is derived from an EMBL/GenBank/DDBJ whole genome shotgun (WGS) entry which is preliminary data.</text>
</comment>
<gene>
    <name evidence="1" type="ORF">CBOVIS_LOCUS11583</name>
</gene>
<dbReference type="EMBL" id="CADEPM010000009">
    <property type="protein sequence ID" value="CAB3410010.1"/>
    <property type="molecule type" value="Genomic_DNA"/>
</dbReference>
<proteinExistence type="predicted"/>
<dbReference type="Proteomes" id="UP000494206">
    <property type="component" value="Unassembled WGS sequence"/>
</dbReference>
<keyword evidence="2" id="KW-1185">Reference proteome</keyword>
<organism evidence="1 2">
    <name type="scientific">Caenorhabditis bovis</name>
    <dbReference type="NCBI Taxonomy" id="2654633"/>
    <lineage>
        <taxon>Eukaryota</taxon>
        <taxon>Metazoa</taxon>
        <taxon>Ecdysozoa</taxon>
        <taxon>Nematoda</taxon>
        <taxon>Chromadorea</taxon>
        <taxon>Rhabditida</taxon>
        <taxon>Rhabditina</taxon>
        <taxon>Rhabditomorpha</taxon>
        <taxon>Rhabditoidea</taxon>
        <taxon>Rhabditidae</taxon>
        <taxon>Peloderinae</taxon>
        <taxon>Caenorhabditis</taxon>
    </lineage>
</organism>
<evidence type="ECO:0000313" key="1">
    <source>
        <dbReference type="EMBL" id="CAB3410010.1"/>
    </source>
</evidence>
<dbReference type="AlphaFoldDB" id="A0A8S1FBK9"/>
<name>A0A8S1FBK9_9PELO</name>
<evidence type="ECO:0000313" key="2">
    <source>
        <dbReference type="Proteomes" id="UP000494206"/>
    </source>
</evidence>
<protein>
    <submittedName>
        <fullName evidence="1">Uncharacterized protein</fullName>
    </submittedName>
</protein>
<reference evidence="1 2" key="1">
    <citation type="submission" date="2020-04" db="EMBL/GenBank/DDBJ databases">
        <authorList>
            <person name="Laetsch R D."/>
            <person name="Stevens L."/>
            <person name="Kumar S."/>
            <person name="Blaxter L. M."/>
        </authorList>
    </citation>
    <scope>NUCLEOTIDE SEQUENCE [LARGE SCALE GENOMIC DNA]</scope>
</reference>
<accession>A0A8S1FBK9</accession>